<protein>
    <recommendedName>
        <fullName evidence="6">Protein FAR1-RELATED SEQUENCE</fullName>
    </recommendedName>
</protein>
<dbReference type="AlphaFoldDB" id="A0A9Q0GMR5"/>
<feature type="domain" description="SWIM-type" evidence="8">
    <location>
        <begin position="590"/>
        <end position="626"/>
    </location>
</feature>
<evidence type="ECO:0000256" key="1">
    <source>
        <dbReference type="ARBA" id="ARBA00005889"/>
    </source>
</evidence>
<dbReference type="EMBL" id="JAMYWD010000012">
    <property type="protein sequence ID" value="KAJ4950721.1"/>
    <property type="molecule type" value="Genomic_DNA"/>
</dbReference>
<comment type="function">
    <text evidence="6">Putative transcription activator involved in regulating light control of development.</text>
</comment>
<dbReference type="InterPro" id="IPR031052">
    <property type="entry name" value="FHY3/FAR1"/>
</dbReference>
<comment type="similarity">
    <text evidence="1 6">Belongs to the FHY3/FAR1 family.</text>
</comment>
<dbReference type="InterPro" id="IPR006564">
    <property type="entry name" value="Znf_PMZ"/>
</dbReference>
<keyword evidence="2 6" id="KW-0479">Metal-binding</keyword>
<evidence type="ECO:0000256" key="3">
    <source>
        <dbReference type="ARBA" id="ARBA00022771"/>
    </source>
</evidence>
<dbReference type="GO" id="GO:0005634">
    <property type="term" value="C:nucleus"/>
    <property type="evidence" value="ECO:0007669"/>
    <property type="project" value="UniProtKB-SubCell"/>
</dbReference>
<dbReference type="InterPro" id="IPR058778">
    <property type="entry name" value="HTH_FAR1-11-like"/>
</dbReference>
<dbReference type="PANTHER" id="PTHR31669">
    <property type="entry name" value="PROTEIN FAR1-RELATED SEQUENCE 10-RELATED"/>
    <property type="match status" value="1"/>
</dbReference>
<comment type="caution">
    <text evidence="9">The sequence shown here is derived from an EMBL/GenBank/DDBJ whole genome shotgun (WGS) entry which is preliminary data.</text>
</comment>
<feature type="region of interest" description="Disordered" evidence="7">
    <location>
        <begin position="29"/>
        <end position="57"/>
    </location>
</feature>
<dbReference type="OrthoDB" id="1880067at2759"/>
<gene>
    <name evidence="9" type="ORF">NE237_027553</name>
</gene>
<dbReference type="InterPro" id="IPR007527">
    <property type="entry name" value="Znf_SWIM"/>
</dbReference>
<dbReference type="Pfam" id="PF26175">
    <property type="entry name" value="HTH_FAR1"/>
    <property type="match status" value="1"/>
</dbReference>
<evidence type="ECO:0000256" key="2">
    <source>
        <dbReference type="ARBA" id="ARBA00022723"/>
    </source>
</evidence>
<name>A0A9Q0GMR5_9MAGN</name>
<keyword evidence="10" id="KW-1185">Reference proteome</keyword>
<reference evidence="9" key="1">
    <citation type="journal article" date="2023" name="Plant J.">
        <title>The genome of the king protea, Protea cynaroides.</title>
        <authorList>
            <person name="Chang J."/>
            <person name="Duong T.A."/>
            <person name="Schoeman C."/>
            <person name="Ma X."/>
            <person name="Roodt D."/>
            <person name="Barker N."/>
            <person name="Li Z."/>
            <person name="Van de Peer Y."/>
            <person name="Mizrachi E."/>
        </authorList>
    </citation>
    <scope>NUCLEOTIDE SEQUENCE</scope>
    <source>
        <tissue evidence="9">Young leaves</tissue>
    </source>
</reference>
<sequence length="717" mass="82340">MDDPKLAAITALKIELSHARPQMQLLLSERRPDPTGMVVGDQQEHSEESDSSEPSSVSLHAMQVFCPAEEDSADSVYNEPSSDMLHPGKVFSTAEAAFETYFRYAKKHGFSIRKQRTYVTEDGSKETYRRDFVCHRAGKWKRKRNDGGKEGRNRKSVRCMCEAHLCVYRVKTGEAMTWQVSSFSDKHNHELLTEDEVRHLPAYRYISDYYKGRLVEMEKSGMSVKQMMKLLEVEQKVEVGGLPFNETDIRNFLSQSKNTERKYDAANLVLLCRSLQEKDAEFRYDYSVDEQNRLEHIAWCHASSVRGYDHYGDVVAFDTSYKLNAYDMIVGIWVGVTNHGVSCLFGCCLLRNEKASSFSWALKAFLRFMNGKHPNIIFTDQDSAIREAVREEMPGTMHAFCMWYIMKKAPGWFSSLLGMPYNKWQEEFYKLNEAESEEDFHVGWRDMGEKYGLCGDLNWINLYELRAFWAKPFLKSSFAGIWTTNRSESMNSFIKRFITSETLLTEFMEQVGRAVDAIVLAGEKQNMQQKVNKIVLKTGAPIEEHASKLLTPYAFNQYQEEILQSFFYRVQQIDNGEWLVKHASMEDKGFKVHHVVGKWVVSCSCRAFEFNGILCRHAVAVLQRNNSFVTPNQYLPVRWRREARVESNAYMERLKVLKPIAMELIKESVKSESVFSTVLEVLTKTLNDAKAHGGSSSDHGDIGVEMITDLCSNAPGD</sequence>
<dbReference type="GO" id="GO:0008270">
    <property type="term" value="F:zinc ion binding"/>
    <property type="evidence" value="ECO:0007669"/>
    <property type="project" value="UniProtKB-UniRule"/>
</dbReference>
<dbReference type="Pfam" id="PF04434">
    <property type="entry name" value="SWIM"/>
    <property type="match status" value="1"/>
</dbReference>
<dbReference type="Pfam" id="PF03101">
    <property type="entry name" value="FAR1"/>
    <property type="match status" value="1"/>
</dbReference>
<dbReference type="PANTHER" id="PTHR31669:SF184">
    <property type="entry name" value="PROTEIN FAR1-RELATED SEQUENCE 11"/>
    <property type="match status" value="1"/>
</dbReference>
<evidence type="ECO:0000313" key="9">
    <source>
        <dbReference type="EMBL" id="KAJ4950721.1"/>
    </source>
</evidence>
<evidence type="ECO:0000313" key="10">
    <source>
        <dbReference type="Proteomes" id="UP001141806"/>
    </source>
</evidence>
<accession>A0A9Q0GMR5</accession>
<comment type="subcellular location">
    <subcellularLocation>
        <location evidence="6">Nucleus</location>
    </subcellularLocation>
</comment>
<dbReference type="InterPro" id="IPR018289">
    <property type="entry name" value="MULE_transposase_dom"/>
</dbReference>
<evidence type="ECO:0000256" key="5">
    <source>
        <dbReference type="PROSITE-ProRule" id="PRU00325"/>
    </source>
</evidence>
<organism evidence="9 10">
    <name type="scientific">Protea cynaroides</name>
    <dbReference type="NCBI Taxonomy" id="273540"/>
    <lineage>
        <taxon>Eukaryota</taxon>
        <taxon>Viridiplantae</taxon>
        <taxon>Streptophyta</taxon>
        <taxon>Embryophyta</taxon>
        <taxon>Tracheophyta</taxon>
        <taxon>Spermatophyta</taxon>
        <taxon>Magnoliopsida</taxon>
        <taxon>Proteales</taxon>
        <taxon>Proteaceae</taxon>
        <taxon>Protea</taxon>
    </lineage>
</organism>
<evidence type="ECO:0000259" key="8">
    <source>
        <dbReference type="PROSITE" id="PS50966"/>
    </source>
</evidence>
<keyword evidence="4 6" id="KW-0862">Zinc</keyword>
<keyword evidence="6" id="KW-0539">Nucleus</keyword>
<dbReference type="GO" id="GO:0006355">
    <property type="term" value="P:regulation of DNA-templated transcription"/>
    <property type="evidence" value="ECO:0007669"/>
    <property type="project" value="UniProtKB-UniRule"/>
</dbReference>
<dbReference type="Proteomes" id="UP001141806">
    <property type="component" value="Unassembled WGS sequence"/>
</dbReference>
<dbReference type="InterPro" id="IPR004330">
    <property type="entry name" value="FAR1_DNA_bnd_dom"/>
</dbReference>
<keyword evidence="3 5" id="KW-0863">Zinc-finger</keyword>
<dbReference type="PROSITE" id="PS50966">
    <property type="entry name" value="ZF_SWIM"/>
    <property type="match status" value="1"/>
</dbReference>
<proteinExistence type="inferred from homology"/>
<evidence type="ECO:0000256" key="4">
    <source>
        <dbReference type="ARBA" id="ARBA00022833"/>
    </source>
</evidence>
<dbReference type="SMART" id="SM00575">
    <property type="entry name" value="ZnF_PMZ"/>
    <property type="match status" value="1"/>
</dbReference>
<dbReference type="Pfam" id="PF10551">
    <property type="entry name" value="MULE"/>
    <property type="match status" value="1"/>
</dbReference>
<evidence type="ECO:0000256" key="7">
    <source>
        <dbReference type="SAM" id="MobiDB-lite"/>
    </source>
</evidence>
<evidence type="ECO:0000256" key="6">
    <source>
        <dbReference type="RuleBase" id="RU367018"/>
    </source>
</evidence>